<dbReference type="EMBL" id="LIHL02000008">
    <property type="protein sequence ID" value="KAF5462714.1"/>
    <property type="molecule type" value="Genomic_DNA"/>
</dbReference>
<dbReference type="AlphaFoldDB" id="A0A833X6M3"/>
<organism evidence="9 10">
    <name type="scientific">Juglans regia</name>
    <name type="common">English walnut</name>
    <dbReference type="NCBI Taxonomy" id="51240"/>
    <lineage>
        <taxon>Eukaryota</taxon>
        <taxon>Viridiplantae</taxon>
        <taxon>Streptophyta</taxon>
        <taxon>Embryophyta</taxon>
        <taxon>Tracheophyta</taxon>
        <taxon>Spermatophyta</taxon>
        <taxon>Magnoliopsida</taxon>
        <taxon>eudicotyledons</taxon>
        <taxon>Gunneridae</taxon>
        <taxon>Pentapetalae</taxon>
        <taxon>rosids</taxon>
        <taxon>fabids</taxon>
        <taxon>Fagales</taxon>
        <taxon>Juglandaceae</taxon>
        <taxon>Juglans</taxon>
    </lineage>
</organism>
<evidence type="ECO:0000256" key="5">
    <source>
        <dbReference type="ARBA" id="ARBA00023187"/>
    </source>
</evidence>
<dbReference type="GO" id="GO:0003723">
    <property type="term" value="F:RNA binding"/>
    <property type="evidence" value="ECO:0007669"/>
    <property type="project" value="UniProtKB-UniRule"/>
</dbReference>
<reference evidence="9" key="1">
    <citation type="submission" date="2015-10" db="EMBL/GenBank/DDBJ databases">
        <authorList>
            <person name="Martinez-Garcia P.J."/>
            <person name="Crepeau M.W."/>
            <person name="Puiu D."/>
            <person name="Gonzalez-Ibeas D."/>
            <person name="Whalen J."/>
            <person name="Stevens K."/>
            <person name="Paul R."/>
            <person name="Butterfield T."/>
            <person name="Britton M."/>
            <person name="Reagan R."/>
            <person name="Chakraborty S."/>
            <person name="Walawage S.L."/>
            <person name="Vasquez-Gross H.A."/>
            <person name="Cardeno C."/>
            <person name="Famula R."/>
            <person name="Pratt K."/>
            <person name="Kuruganti S."/>
            <person name="Aradhya M.K."/>
            <person name="Leslie C.A."/>
            <person name="Dandekar A.M."/>
            <person name="Salzberg S.L."/>
            <person name="Wegrzyn J.L."/>
            <person name="Langley C.H."/>
            <person name="Neale D.B."/>
        </authorList>
    </citation>
    <scope>NUCLEOTIDE SEQUENCE</scope>
    <source>
        <tissue evidence="9">Leaves</tissue>
    </source>
</reference>
<evidence type="ECO:0000256" key="7">
    <source>
        <dbReference type="SAM" id="MobiDB-lite"/>
    </source>
</evidence>
<sequence>MTFLEEEEVFTTSNVSDAPVKEEVNATVNNVAVNASDATGKKEVNATSEVEEANQNGKRKLSDIADKKEANKPPDSWFELKVNTHVYVTGLPEDVTVDEMVEVFSKCGIIKEDPETKRPRVKLYVDKDTGRRKGDALVTYLKEPSVALATQLLDGTPLRPGGKIPMSVTLAKFEQKGDAFVAKQADSKKKKKLKKVQEKMLGWGGRDDAKVLIPATVVLRYMFTPAEMRADENLRLELEADVEEECIKLGPVESVKVCENHPQGVVLVKFKDRNDVQKCIELMNGRWFGGRQVHASEDDGLVNHALVRDLDYDAARLEQFGAELEAD</sequence>
<dbReference type="InterPro" id="IPR034393">
    <property type="entry name" value="TatSF1-like"/>
</dbReference>
<dbReference type="Pfam" id="PF00076">
    <property type="entry name" value="RRM_1"/>
    <property type="match status" value="2"/>
</dbReference>
<dbReference type="SUPFAM" id="SSF54928">
    <property type="entry name" value="RNA-binding domain, RBD"/>
    <property type="match status" value="2"/>
</dbReference>
<dbReference type="FunFam" id="3.30.70.330:FF:000329">
    <property type="entry name" value="splicing factor U2AF-associated protein 2"/>
    <property type="match status" value="1"/>
</dbReference>
<feature type="compositionally biased region" description="Polar residues" evidence="7">
    <location>
        <begin position="45"/>
        <end position="56"/>
    </location>
</feature>
<keyword evidence="5" id="KW-0508">mRNA splicing</keyword>
<dbReference type="GO" id="GO:0005684">
    <property type="term" value="C:U2-type spliceosomal complex"/>
    <property type="evidence" value="ECO:0007669"/>
    <property type="project" value="UniProtKB-ARBA"/>
</dbReference>
<evidence type="ECO:0000259" key="8">
    <source>
        <dbReference type="PROSITE" id="PS50102"/>
    </source>
</evidence>
<dbReference type="PANTHER" id="PTHR15608">
    <property type="entry name" value="SPLICING FACTOR U2AF-ASSOCIATED PROTEIN 2"/>
    <property type="match status" value="1"/>
</dbReference>
<evidence type="ECO:0000256" key="4">
    <source>
        <dbReference type="ARBA" id="ARBA00022884"/>
    </source>
</evidence>
<keyword evidence="4 6" id="KW-0694">RNA-binding</keyword>
<dbReference type="CDD" id="cd12281">
    <property type="entry name" value="RRM1_TatSF1_like"/>
    <property type="match status" value="1"/>
</dbReference>
<evidence type="ECO:0000313" key="9">
    <source>
        <dbReference type="EMBL" id="KAF5462714.1"/>
    </source>
</evidence>
<dbReference type="Gramene" id="Jr08_14410_p1">
    <property type="protein sequence ID" value="cds.Jr08_14410_p1"/>
    <property type="gene ID" value="Jr08_14410"/>
</dbReference>
<dbReference type="Gene3D" id="3.30.70.330">
    <property type="match status" value="2"/>
</dbReference>
<dbReference type="Proteomes" id="UP000619265">
    <property type="component" value="Unassembled WGS sequence"/>
</dbReference>
<evidence type="ECO:0000256" key="2">
    <source>
        <dbReference type="ARBA" id="ARBA00022664"/>
    </source>
</evidence>
<gene>
    <name evidence="9" type="ORF">F2P56_018700</name>
</gene>
<dbReference type="SMART" id="SM00360">
    <property type="entry name" value="RRM"/>
    <property type="match status" value="2"/>
</dbReference>
<dbReference type="InterPro" id="IPR000504">
    <property type="entry name" value="RRM_dom"/>
</dbReference>
<dbReference type="InterPro" id="IPR034392">
    <property type="entry name" value="TatSF1-like_RRM1"/>
</dbReference>
<dbReference type="FunFam" id="3.30.70.330:FF:000105">
    <property type="entry name" value="HIV Tat-specific factor 1 homolog"/>
    <property type="match status" value="1"/>
</dbReference>
<feature type="compositionally biased region" description="Basic and acidic residues" evidence="7">
    <location>
        <begin position="60"/>
        <end position="72"/>
    </location>
</feature>
<dbReference type="GO" id="GO:0000398">
    <property type="term" value="P:mRNA splicing, via spliceosome"/>
    <property type="evidence" value="ECO:0007669"/>
    <property type="project" value="InterPro"/>
</dbReference>
<feature type="domain" description="RRM" evidence="8">
    <location>
        <begin position="84"/>
        <end position="173"/>
    </location>
</feature>
<dbReference type="PANTHER" id="PTHR15608:SF0">
    <property type="entry name" value="HIV TAT-SPECIFIC FACTOR 1"/>
    <property type="match status" value="1"/>
</dbReference>
<comment type="caution">
    <text evidence="9">The sequence shown here is derived from an EMBL/GenBank/DDBJ whole genome shotgun (WGS) entry which is preliminary data.</text>
</comment>
<feature type="domain" description="RRM" evidence="8">
    <location>
        <begin position="215"/>
        <end position="300"/>
    </location>
</feature>
<feature type="region of interest" description="Disordered" evidence="7">
    <location>
        <begin position="39"/>
        <end position="74"/>
    </location>
</feature>
<keyword evidence="3" id="KW-0677">Repeat</keyword>
<protein>
    <recommendedName>
        <fullName evidence="8">RRM domain-containing protein</fullName>
    </recommendedName>
</protein>
<dbReference type="InterPro" id="IPR012677">
    <property type="entry name" value="Nucleotide-bd_a/b_plait_sf"/>
</dbReference>
<dbReference type="InterPro" id="IPR035979">
    <property type="entry name" value="RBD_domain_sf"/>
</dbReference>
<keyword evidence="2" id="KW-0507">mRNA processing</keyword>
<evidence type="ECO:0000313" key="10">
    <source>
        <dbReference type="Proteomes" id="UP000619265"/>
    </source>
</evidence>
<evidence type="ECO:0000256" key="3">
    <source>
        <dbReference type="ARBA" id="ARBA00022737"/>
    </source>
</evidence>
<dbReference type="CDD" id="cd12285">
    <property type="entry name" value="RRM3_RBM39_like"/>
    <property type="match status" value="1"/>
</dbReference>
<reference evidence="9" key="2">
    <citation type="submission" date="2020-03" db="EMBL/GenBank/DDBJ databases">
        <title>Walnut 2.0.</title>
        <authorList>
            <person name="Marrano A."/>
            <person name="Britton M."/>
            <person name="Zimin A.V."/>
            <person name="Zaini P.A."/>
            <person name="Workman R."/>
            <person name="Puiu D."/>
            <person name="Bianco L."/>
            <person name="Allen B.J."/>
            <person name="Troggio M."/>
            <person name="Leslie C.A."/>
            <person name="Timp W."/>
            <person name="Dendekar A."/>
            <person name="Salzberg S.L."/>
            <person name="Neale D.B."/>
        </authorList>
    </citation>
    <scope>NUCLEOTIDE SEQUENCE</scope>
    <source>
        <tissue evidence="9">Leaves</tissue>
    </source>
</reference>
<name>A0A833X6M3_JUGRE</name>
<proteinExistence type="inferred from homology"/>
<evidence type="ECO:0000256" key="6">
    <source>
        <dbReference type="PROSITE-ProRule" id="PRU00176"/>
    </source>
</evidence>
<evidence type="ECO:0000256" key="1">
    <source>
        <dbReference type="ARBA" id="ARBA00007747"/>
    </source>
</evidence>
<comment type="similarity">
    <text evidence="1">Belongs to the HTATSF1 family.</text>
</comment>
<accession>A0A833X6M3</accession>
<dbReference type="PROSITE" id="PS50102">
    <property type="entry name" value="RRM"/>
    <property type="match status" value="2"/>
</dbReference>